<reference evidence="1 2" key="1">
    <citation type="submission" date="2020-06" db="EMBL/GenBank/DDBJ databases">
        <title>Genome mining for natural products.</title>
        <authorList>
            <person name="Zhang B."/>
            <person name="Shi J."/>
            <person name="Ge H."/>
        </authorList>
    </citation>
    <scope>NUCLEOTIDE SEQUENCE [LARGE SCALE GENOMIC DNA]</scope>
    <source>
        <strain evidence="1 2">NA02069</strain>
    </source>
</reference>
<dbReference type="RefSeq" id="WP_176576446.1">
    <property type="nucleotide sequence ID" value="NZ_CP056041.1"/>
</dbReference>
<accession>A0A7H8TA74</accession>
<protein>
    <submittedName>
        <fullName evidence="1">Uncharacterized protein</fullName>
    </submittedName>
</protein>
<name>A0A7H8TA74_STRCX</name>
<evidence type="ECO:0000313" key="1">
    <source>
        <dbReference type="EMBL" id="QKZ20386.1"/>
    </source>
</evidence>
<gene>
    <name evidence="1" type="ORF">HUT05_25365</name>
</gene>
<dbReference type="EMBL" id="CP056041">
    <property type="protein sequence ID" value="QKZ20386.1"/>
    <property type="molecule type" value="Genomic_DNA"/>
</dbReference>
<proteinExistence type="predicted"/>
<organism evidence="1 2">
    <name type="scientific">Streptomyces chartreusis</name>
    <dbReference type="NCBI Taxonomy" id="1969"/>
    <lineage>
        <taxon>Bacteria</taxon>
        <taxon>Bacillati</taxon>
        <taxon>Actinomycetota</taxon>
        <taxon>Actinomycetes</taxon>
        <taxon>Kitasatosporales</taxon>
        <taxon>Streptomycetaceae</taxon>
        <taxon>Streptomyces</taxon>
    </lineage>
</organism>
<dbReference type="Proteomes" id="UP000509418">
    <property type="component" value="Chromosome"/>
</dbReference>
<keyword evidence="2" id="KW-1185">Reference proteome</keyword>
<evidence type="ECO:0000313" key="2">
    <source>
        <dbReference type="Proteomes" id="UP000509418"/>
    </source>
</evidence>
<sequence length="79" mass="9219">MITLYVPRPDAPLTAWQRSERFATMRAAQRDAAALREEAAIMRRYRTEFHGIEDPQEAYDSAAMWEHLAQWLGKSVRPE</sequence>
<dbReference type="AlphaFoldDB" id="A0A7H8TA74"/>